<organism evidence="13 14">
    <name type="scientific">Paenibacillus rigui</name>
    <dbReference type="NCBI Taxonomy" id="554312"/>
    <lineage>
        <taxon>Bacteria</taxon>
        <taxon>Bacillati</taxon>
        <taxon>Bacillota</taxon>
        <taxon>Bacilli</taxon>
        <taxon>Bacillales</taxon>
        <taxon>Paenibacillaceae</taxon>
        <taxon>Paenibacillus</taxon>
    </lineage>
</organism>
<dbReference type="PROSITE" id="PS50893">
    <property type="entry name" value="ABC_TRANSPORTER_2"/>
    <property type="match status" value="2"/>
</dbReference>
<comment type="caution">
    <text evidence="13">The sequence shown here is derived from an EMBL/GenBank/DDBJ whole genome shotgun (WGS) entry which is preliminary data.</text>
</comment>
<dbReference type="InterPro" id="IPR050107">
    <property type="entry name" value="ABC_carbohydrate_import_ATPase"/>
</dbReference>
<dbReference type="InterPro" id="IPR027417">
    <property type="entry name" value="P-loop_NTPase"/>
</dbReference>
<keyword evidence="6" id="KW-0677">Repeat</keyword>
<dbReference type="GO" id="GO:0005524">
    <property type="term" value="F:ATP binding"/>
    <property type="evidence" value="ECO:0007669"/>
    <property type="project" value="UniProtKB-UniRule"/>
</dbReference>
<dbReference type="PANTHER" id="PTHR43790">
    <property type="entry name" value="CARBOHYDRATE TRANSPORT ATP-BINDING PROTEIN MG119-RELATED"/>
    <property type="match status" value="1"/>
</dbReference>
<dbReference type="GO" id="GO:0016887">
    <property type="term" value="F:ATP hydrolysis activity"/>
    <property type="evidence" value="ECO:0007669"/>
    <property type="project" value="InterPro"/>
</dbReference>
<evidence type="ECO:0000256" key="5">
    <source>
        <dbReference type="ARBA" id="ARBA00022597"/>
    </source>
</evidence>
<evidence type="ECO:0000256" key="9">
    <source>
        <dbReference type="ARBA" id="ARBA00022967"/>
    </source>
</evidence>
<dbReference type="GO" id="GO:0005886">
    <property type="term" value="C:plasma membrane"/>
    <property type="evidence" value="ECO:0007669"/>
    <property type="project" value="UniProtKB-SubCell"/>
</dbReference>
<dbReference type="GO" id="GO:0015749">
    <property type="term" value="P:monosaccharide transmembrane transport"/>
    <property type="evidence" value="ECO:0007669"/>
    <property type="project" value="UniProtKB-ARBA"/>
</dbReference>
<dbReference type="CDD" id="cd03215">
    <property type="entry name" value="ABC_Carb_Monos_II"/>
    <property type="match status" value="1"/>
</dbReference>
<feature type="domain" description="ABC transporter" evidence="12">
    <location>
        <begin position="8"/>
        <end position="247"/>
    </location>
</feature>
<name>A0A229UPE3_9BACL</name>
<dbReference type="AlphaFoldDB" id="A0A229UPE3"/>
<dbReference type="RefSeq" id="WP_094015848.1">
    <property type="nucleotide sequence ID" value="NZ_NMQW01000023.1"/>
</dbReference>
<evidence type="ECO:0000256" key="4">
    <source>
        <dbReference type="ARBA" id="ARBA00022475"/>
    </source>
</evidence>
<comment type="function">
    <text evidence="11">Part of an ABC transporter complex involved in carbohydrate import. Could be involved in ribose, galactose and/or methyl galactoside import. Responsible for energy coupling to the transport system.</text>
</comment>
<evidence type="ECO:0000313" key="14">
    <source>
        <dbReference type="Proteomes" id="UP000215509"/>
    </source>
</evidence>
<gene>
    <name evidence="13" type="ORF">CF651_15850</name>
</gene>
<comment type="catalytic activity">
    <reaction evidence="11">
        <text>D-galactose(out) + ATP + H2O = D-galactose(in) + ADP + phosphate + H(+)</text>
        <dbReference type="Rhea" id="RHEA:60156"/>
        <dbReference type="ChEBI" id="CHEBI:4139"/>
        <dbReference type="ChEBI" id="CHEBI:15377"/>
        <dbReference type="ChEBI" id="CHEBI:15378"/>
        <dbReference type="ChEBI" id="CHEBI:30616"/>
        <dbReference type="ChEBI" id="CHEBI:43474"/>
        <dbReference type="ChEBI" id="CHEBI:456216"/>
        <dbReference type="EC" id="7.5.2.11"/>
    </reaction>
</comment>
<evidence type="ECO:0000256" key="2">
    <source>
        <dbReference type="ARBA" id="ARBA00004533"/>
    </source>
</evidence>
<dbReference type="InterPro" id="IPR003593">
    <property type="entry name" value="AAA+_ATPase"/>
</dbReference>
<dbReference type="CDD" id="cd03216">
    <property type="entry name" value="ABC_Carb_Monos_I"/>
    <property type="match status" value="1"/>
</dbReference>
<dbReference type="PROSITE" id="PS00211">
    <property type="entry name" value="ABC_TRANSPORTER_1"/>
    <property type="match status" value="1"/>
</dbReference>
<keyword evidence="8 11" id="KW-0067">ATP-binding</keyword>
<dbReference type="SMART" id="SM00382">
    <property type="entry name" value="AAA"/>
    <property type="match status" value="2"/>
</dbReference>
<reference evidence="13 14" key="1">
    <citation type="submission" date="2017-07" db="EMBL/GenBank/DDBJ databases">
        <title>Genome sequencing and assembly of Paenibacillus rigui.</title>
        <authorList>
            <person name="Mayilraj S."/>
        </authorList>
    </citation>
    <scope>NUCLEOTIDE SEQUENCE [LARGE SCALE GENOMIC DNA]</scope>
    <source>
        <strain evidence="13 14">JCM 16352</strain>
    </source>
</reference>
<keyword evidence="4 11" id="KW-1003">Cell membrane</keyword>
<protein>
    <recommendedName>
        <fullName evidence="11">Ribose/galactose/methyl galactoside import ATP-binding protein</fullName>
        <ecNumber evidence="11">7.5.2.11</ecNumber>
    </recommendedName>
</protein>
<proteinExistence type="inferred from homology"/>
<dbReference type="OrthoDB" id="9766104at2"/>
<keyword evidence="3 11" id="KW-0813">Transport</keyword>
<comment type="subcellular location">
    <subcellularLocation>
        <location evidence="2">Cell inner membrane</location>
    </subcellularLocation>
    <subcellularLocation>
        <location evidence="1 11">Cell membrane</location>
        <topology evidence="1 11">Peripheral membrane protein</topology>
    </subcellularLocation>
</comment>
<comment type="similarity">
    <text evidence="11">Belongs to the ABC transporter superfamily.</text>
</comment>
<keyword evidence="7 11" id="KW-0547">Nucleotide-binding</keyword>
<evidence type="ECO:0000256" key="7">
    <source>
        <dbReference type="ARBA" id="ARBA00022741"/>
    </source>
</evidence>
<keyword evidence="14" id="KW-1185">Reference proteome</keyword>
<evidence type="ECO:0000256" key="8">
    <source>
        <dbReference type="ARBA" id="ARBA00022840"/>
    </source>
</evidence>
<dbReference type="EMBL" id="NMQW01000023">
    <property type="protein sequence ID" value="OXM85085.1"/>
    <property type="molecule type" value="Genomic_DNA"/>
</dbReference>
<feature type="domain" description="ABC transporter" evidence="12">
    <location>
        <begin position="258"/>
        <end position="504"/>
    </location>
</feature>
<evidence type="ECO:0000313" key="13">
    <source>
        <dbReference type="EMBL" id="OXM85085.1"/>
    </source>
</evidence>
<evidence type="ECO:0000256" key="6">
    <source>
        <dbReference type="ARBA" id="ARBA00022737"/>
    </source>
</evidence>
<dbReference type="EC" id="7.5.2.11" evidence="11"/>
<dbReference type="FunFam" id="3.40.50.300:FF:000127">
    <property type="entry name" value="Ribose import ATP-binding protein RbsA"/>
    <property type="match status" value="1"/>
</dbReference>
<sequence>MTQSQYLLEMNSISKEFPGVKALDNVTLKVRPGTVHALMGENGAGKSTLMKCLFGIYKPDGGEIILNGSKVEMMNSKQALDQGVSMIHQELHPIPQRNVMENIWLGRFPVKGFGPLKLVDHGKMYKDTEKLFKDLEMDIDPAALAGSMSVSKLQSLEIAKAVSFNSKVIIMDEPTSSLTGNEVEALFKIIDRLKKQGVAIIYISHKMEEILRISDDVTIMRDGKLIGTWLASELTTDLIITRMVGRDLSQRFPERTNVPGDVLMKVENLTSPLDKSFKNVSFELRKGEVLGLGGLVGAQRTELIEALFGLRAIAEGTIELNGKQVRFKSPQEAKKHKLALLTEERRVTGIFPVLSIQENAAIANLDRYTNSLFLLDEGKIREEAKRSVEQLRVKTPTVKEQIKNLSGGNQQKVLLARWLLTEPDILLLDEPTRGIDVGAKFEIYSIIADLAKQGKSIIMISSEMPELLGMSDRIMVMCEGRLAGIVEGKDASEEEIMRLATKYMV</sequence>
<dbReference type="Pfam" id="PF00005">
    <property type="entry name" value="ABC_tran"/>
    <property type="match status" value="2"/>
</dbReference>
<dbReference type="Gene3D" id="3.40.50.300">
    <property type="entry name" value="P-loop containing nucleotide triphosphate hydrolases"/>
    <property type="match status" value="2"/>
</dbReference>
<accession>A0A229UPE3</accession>
<dbReference type="PANTHER" id="PTHR43790:SF7">
    <property type="entry name" value="GALACTOSE_METHYL GALACTOSIDE IMPORT ATP-BINDING PROTEIN MGLA"/>
    <property type="match status" value="1"/>
</dbReference>
<dbReference type="InterPro" id="IPR003439">
    <property type="entry name" value="ABC_transporter-like_ATP-bd"/>
</dbReference>
<evidence type="ECO:0000256" key="1">
    <source>
        <dbReference type="ARBA" id="ARBA00004202"/>
    </source>
</evidence>
<evidence type="ECO:0000256" key="10">
    <source>
        <dbReference type="ARBA" id="ARBA00023136"/>
    </source>
</evidence>
<dbReference type="GO" id="GO:0043211">
    <property type="term" value="F:ABC-type carbohydrate transporter activity"/>
    <property type="evidence" value="ECO:0007669"/>
    <property type="project" value="UniProtKB-UniRule"/>
</dbReference>
<evidence type="ECO:0000256" key="11">
    <source>
        <dbReference type="RuleBase" id="RU367029"/>
    </source>
</evidence>
<dbReference type="SUPFAM" id="SSF52540">
    <property type="entry name" value="P-loop containing nucleoside triphosphate hydrolases"/>
    <property type="match status" value="2"/>
</dbReference>
<keyword evidence="5 11" id="KW-0762">Sugar transport</keyword>
<dbReference type="InterPro" id="IPR017871">
    <property type="entry name" value="ABC_transporter-like_CS"/>
</dbReference>
<evidence type="ECO:0000256" key="3">
    <source>
        <dbReference type="ARBA" id="ARBA00022448"/>
    </source>
</evidence>
<keyword evidence="10 11" id="KW-0472">Membrane</keyword>
<dbReference type="FunFam" id="3.40.50.300:FF:000126">
    <property type="entry name" value="Galactose/methyl galactoside import ATP-binding protein MglA"/>
    <property type="match status" value="1"/>
</dbReference>
<evidence type="ECO:0000259" key="12">
    <source>
        <dbReference type="PROSITE" id="PS50893"/>
    </source>
</evidence>
<keyword evidence="9 11" id="KW-1278">Translocase</keyword>
<dbReference type="Proteomes" id="UP000215509">
    <property type="component" value="Unassembled WGS sequence"/>
</dbReference>